<dbReference type="InterPro" id="IPR013785">
    <property type="entry name" value="Aldolase_TIM"/>
</dbReference>
<evidence type="ECO:0000256" key="5">
    <source>
        <dbReference type="ARBA" id="ARBA00023014"/>
    </source>
</evidence>
<evidence type="ECO:0000259" key="6">
    <source>
        <dbReference type="Pfam" id="PF04055"/>
    </source>
</evidence>
<evidence type="ECO:0000259" key="7">
    <source>
        <dbReference type="Pfam" id="PF23545"/>
    </source>
</evidence>
<keyword evidence="3" id="KW-0479">Metal-binding</keyword>
<gene>
    <name evidence="8" type="ORF">JCM19302_2535</name>
</gene>
<protein>
    <submittedName>
        <fullName evidence="8">Molybdenum cofactor biosynthesis protein MoaA</fullName>
    </submittedName>
</protein>
<keyword evidence="5" id="KW-0411">Iron-sulfur</keyword>
<evidence type="ECO:0000256" key="1">
    <source>
        <dbReference type="ARBA" id="ARBA00001966"/>
    </source>
</evidence>
<proteinExistence type="predicted"/>
<dbReference type="GO" id="GO:0046872">
    <property type="term" value="F:metal ion binding"/>
    <property type="evidence" value="ECO:0007669"/>
    <property type="project" value="UniProtKB-KW"/>
</dbReference>
<feature type="domain" description="Radical SAM core" evidence="6">
    <location>
        <begin position="100"/>
        <end position="166"/>
    </location>
</feature>
<accession>A0A090WCU7</accession>
<evidence type="ECO:0000313" key="9">
    <source>
        <dbReference type="Proteomes" id="UP000029646"/>
    </source>
</evidence>
<dbReference type="EMBL" id="BBNS01000046">
    <property type="protein sequence ID" value="GAL73269.1"/>
    <property type="molecule type" value="Genomic_DNA"/>
</dbReference>
<keyword evidence="4" id="KW-0408">Iron</keyword>
<dbReference type="PANTHER" id="PTHR43306">
    <property type="entry name" value="7,8-DIHYDRO-6-HYDROXYMETHYLPTERIN DIMETHYLTRANSFERASE"/>
    <property type="match status" value="1"/>
</dbReference>
<dbReference type="InterPro" id="IPR056488">
    <property type="entry name" value="Zn_ribbon_HMPTM"/>
</dbReference>
<dbReference type="InterPro" id="IPR007197">
    <property type="entry name" value="rSAM"/>
</dbReference>
<dbReference type="CDD" id="cd01335">
    <property type="entry name" value="Radical_SAM"/>
    <property type="match status" value="1"/>
</dbReference>
<dbReference type="GO" id="GO:0051536">
    <property type="term" value="F:iron-sulfur cluster binding"/>
    <property type="evidence" value="ECO:0007669"/>
    <property type="project" value="UniProtKB-KW"/>
</dbReference>
<dbReference type="Pfam" id="PF23545">
    <property type="entry name" value="Zn_ribbon_HMPTM"/>
    <property type="match status" value="1"/>
</dbReference>
<name>A0A090WCU7_9FLAO</name>
<evidence type="ECO:0000256" key="4">
    <source>
        <dbReference type="ARBA" id="ARBA00023004"/>
    </source>
</evidence>
<dbReference type="InterPro" id="IPR058240">
    <property type="entry name" value="rSAM_sf"/>
</dbReference>
<keyword evidence="2" id="KW-0949">S-adenosyl-L-methionine</keyword>
<organism evidence="8 9">
    <name type="scientific">Jejuia pallidilutea</name>
    <dbReference type="NCBI Taxonomy" id="504487"/>
    <lineage>
        <taxon>Bacteria</taxon>
        <taxon>Pseudomonadati</taxon>
        <taxon>Bacteroidota</taxon>
        <taxon>Flavobacteriia</taxon>
        <taxon>Flavobacteriales</taxon>
        <taxon>Flavobacteriaceae</taxon>
        <taxon>Jejuia</taxon>
    </lineage>
</organism>
<sequence>MPTRNYTYYDFTLSLCPECLRRVDAKIVFENGNVYMIKRCNEHGNSKVLIADDIAYYKNIRNYNKPSETPYKFNTQTHYGCPYDCGLCPDHEQHSCLTVVEVTDRCNLTCPTCYAGSSPTYGRHRTLDEVKAMLDTIVRNEKEPDVVQISGGEPTIHHSFGKLWIMPNRYLFGI</sequence>
<evidence type="ECO:0000256" key="3">
    <source>
        <dbReference type="ARBA" id="ARBA00022723"/>
    </source>
</evidence>
<dbReference type="SUPFAM" id="SSF102114">
    <property type="entry name" value="Radical SAM enzymes"/>
    <property type="match status" value="1"/>
</dbReference>
<dbReference type="InterPro" id="IPR034474">
    <property type="entry name" value="Methyltransferase_Class_D"/>
</dbReference>
<evidence type="ECO:0000313" key="8">
    <source>
        <dbReference type="EMBL" id="GAL73269.1"/>
    </source>
</evidence>
<comment type="cofactor">
    <cofactor evidence="1">
        <name>[4Fe-4S] cluster</name>
        <dbReference type="ChEBI" id="CHEBI:49883"/>
    </cofactor>
</comment>
<dbReference type="Gene3D" id="3.20.20.70">
    <property type="entry name" value="Aldolase class I"/>
    <property type="match status" value="1"/>
</dbReference>
<evidence type="ECO:0000256" key="2">
    <source>
        <dbReference type="ARBA" id="ARBA00022691"/>
    </source>
</evidence>
<dbReference type="SFLD" id="SFLDS00029">
    <property type="entry name" value="Radical_SAM"/>
    <property type="match status" value="1"/>
</dbReference>
<dbReference type="Pfam" id="PF04055">
    <property type="entry name" value="Radical_SAM"/>
    <property type="match status" value="1"/>
</dbReference>
<comment type="caution">
    <text evidence="8">The sequence shown here is derived from an EMBL/GenBank/DDBJ whole genome shotgun (WGS) entry which is preliminary data.</text>
</comment>
<feature type="domain" description="HMPTM N-terminal zinc ribbon" evidence="7">
    <location>
        <begin position="8"/>
        <end position="51"/>
    </location>
</feature>
<dbReference type="Proteomes" id="UP000029646">
    <property type="component" value="Unassembled WGS sequence"/>
</dbReference>
<dbReference type="GO" id="GO:0003824">
    <property type="term" value="F:catalytic activity"/>
    <property type="evidence" value="ECO:0007669"/>
    <property type="project" value="InterPro"/>
</dbReference>
<reference evidence="8 9" key="1">
    <citation type="journal article" date="2014" name="Genome Announc.">
        <title>Draft Genome Sequence of Marine Flavobacterium Jejuia pallidilutea Strain 11shimoA1 and Pigmentation Mutants.</title>
        <authorList>
            <person name="Takatani N."/>
            <person name="Nakanishi M."/>
            <person name="Meirelles P."/>
            <person name="Mino S."/>
            <person name="Suda W."/>
            <person name="Oshima K."/>
            <person name="Hattori M."/>
            <person name="Ohkuma M."/>
            <person name="Hosokawa M."/>
            <person name="Miyashita K."/>
            <person name="Thompson F.L."/>
            <person name="Niwa A."/>
            <person name="Sawabe T."/>
            <person name="Sawabe T."/>
        </authorList>
    </citation>
    <scope>NUCLEOTIDE SEQUENCE [LARGE SCALE GENOMIC DNA]</scope>
    <source>
        <strain evidence="9">JCM19302</strain>
    </source>
</reference>
<dbReference type="AlphaFoldDB" id="A0A090WCU7"/>
<dbReference type="PANTHER" id="PTHR43306:SF1">
    <property type="entry name" value="7,8-DIHYDRO-6-HYDROXYMETHYLPTERIN DIMETHYLTRANSFERASE"/>
    <property type="match status" value="1"/>
</dbReference>